<evidence type="ECO:0000259" key="4">
    <source>
        <dbReference type="Pfam" id="PF24883"/>
    </source>
</evidence>
<proteinExistence type="predicted"/>
<dbReference type="Pfam" id="PF22939">
    <property type="entry name" value="WHD_GPIID"/>
    <property type="match status" value="1"/>
</dbReference>
<dbReference type="InterPro" id="IPR054471">
    <property type="entry name" value="GPIID_WHD"/>
</dbReference>
<dbReference type="RefSeq" id="XP_018075856.1">
    <property type="nucleotide sequence ID" value="XM_018210542.1"/>
</dbReference>
<dbReference type="InterPro" id="IPR056125">
    <property type="entry name" value="DUF7708"/>
</dbReference>
<accession>A0A194XMZ8</accession>
<gene>
    <name evidence="5" type="ORF">LY89DRAFT_610110</name>
</gene>
<evidence type="ECO:0000259" key="3">
    <source>
        <dbReference type="Pfam" id="PF24809"/>
    </source>
</evidence>
<name>A0A194XMZ8_MOLSC</name>
<sequence>MASSGPSHFEKILANFKKRLSSEHTELFQLTTLDDLKASIKRIQTEQAAKKGLRNLNKIKPFLNGLRQYAEVLEVFVQAKPEILAFIWGPIKLCLQIASKLNEAFDALLDAYEKIGNSLPILSTVDALFCSHPHVKQVLANIFEDILDFHKRAIVFFKHGTWRLTFKLTYHTFSDMFRDILTKLDRSQDLILQSANVAHFQESQDARILFTKQMEVLLEAERNQRKKAVIDWLSSDSSSTTQHQELGQIRNMLPQTTRWIFSQPQMLSWLKRTEYTPCTFWLCGIPGAGKTVIFSSVVDEIGATLPNAQAVYFYCKNKDPLRSHFTDIIKSLISQILQLNPNCLDFIYESMLSYSERRATDASKLLQILEQILSSHDSLYIGIDGLDECSEQERKLLSNLITAVSRANDAQGNVQLIVTSRQEKDLERSLKSAVKFNIREKNLESDITAYITCKMTELCQIFHFTQERKQLITKEICTRPKDIFLLARLIMHNLLSQDSLEDLNEELKFEVLPHGIEEAYGRMLVRIGKAGSSSPNQMEKRRQRAKLVLTLVTTSHRALYKHEIQGALAINLEEQNVDFENRHSRFPLDDLCGPIIQVRQNGIVDLIHPTAKDYLWQYHSGHYIVSSGAEEFMATLCTSYLTFDFLSPGLAGDLFAARVMNGDFAFQEYAACNWFKHLKSLFSNT</sequence>
<feature type="domain" description="GPI inositol-deacylase winged helix" evidence="2">
    <location>
        <begin position="538"/>
        <end position="616"/>
    </location>
</feature>
<organism evidence="5 6">
    <name type="scientific">Mollisia scopiformis</name>
    <name type="common">Conifer needle endophyte fungus</name>
    <name type="synonym">Phialocephala scopiformis</name>
    <dbReference type="NCBI Taxonomy" id="149040"/>
    <lineage>
        <taxon>Eukaryota</taxon>
        <taxon>Fungi</taxon>
        <taxon>Dikarya</taxon>
        <taxon>Ascomycota</taxon>
        <taxon>Pezizomycotina</taxon>
        <taxon>Leotiomycetes</taxon>
        <taxon>Helotiales</taxon>
        <taxon>Mollisiaceae</taxon>
        <taxon>Mollisia</taxon>
    </lineage>
</organism>
<dbReference type="PANTHER" id="PTHR10039">
    <property type="entry name" value="AMELOGENIN"/>
    <property type="match status" value="1"/>
</dbReference>
<evidence type="ECO:0000313" key="6">
    <source>
        <dbReference type="Proteomes" id="UP000070700"/>
    </source>
</evidence>
<evidence type="ECO:0000256" key="1">
    <source>
        <dbReference type="ARBA" id="ARBA00022737"/>
    </source>
</evidence>
<dbReference type="InParanoid" id="A0A194XMZ8"/>
<dbReference type="Proteomes" id="UP000070700">
    <property type="component" value="Unassembled WGS sequence"/>
</dbReference>
<evidence type="ECO:0000313" key="5">
    <source>
        <dbReference type="EMBL" id="KUJ21501.1"/>
    </source>
</evidence>
<dbReference type="Pfam" id="PF24883">
    <property type="entry name" value="NPHP3_N"/>
    <property type="match status" value="1"/>
</dbReference>
<feature type="domain" description="DUF7708" evidence="3">
    <location>
        <begin position="62"/>
        <end position="202"/>
    </location>
</feature>
<keyword evidence="6" id="KW-1185">Reference proteome</keyword>
<dbReference type="InterPro" id="IPR027417">
    <property type="entry name" value="P-loop_NTPase"/>
</dbReference>
<dbReference type="Pfam" id="PF24809">
    <property type="entry name" value="DUF7708"/>
    <property type="match status" value="1"/>
</dbReference>
<dbReference type="Gene3D" id="3.40.50.300">
    <property type="entry name" value="P-loop containing nucleotide triphosphate hydrolases"/>
    <property type="match status" value="1"/>
</dbReference>
<dbReference type="GeneID" id="28820268"/>
<keyword evidence="1" id="KW-0677">Repeat</keyword>
<evidence type="ECO:0000259" key="2">
    <source>
        <dbReference type="Pfam" id="PF22939"/>
    </source>
</evidence>
<dbReference type="SUPFAM" id="SSF52540">
    <property type="entry name" value="P-loop containing nucleoside triphosphate hydrolases"/>
    <property type="match status" value="1"/>
</dbReference>
<reference evidence="5 6" key="1">
    <citation type="submission" date="2015-10" db="EMBL/GenBank/DDBJ databases">
        <title>Full genome of DAOMC 229536 Phialocephala scopiformis, a fungal endophyte of spruce producing the potent anti-insectan compound rugulosin.</title>
        <authorList>
            <consortium name="DOE Joint Genome Institute"/>
            <person name="Walker A.K."/>
            <person name="Frasz S.L."/>
            <person name="Seifert K.A."/>
            <person name="Miller J.D."/>
            <person name="Mondo S.J."/>
            <person name="Labutti K."/>
            <person name="Lipzen A."/>
            <person name="Dockter R."/>
            <person name="Kennedy M."/>
            <person name="Grigoriev I.V."/>
            <person name="Spatafora J.W."/>
        </authorList>
    </citation>
    <scope>NUCLEOTIDE SEQUENCE [LARGE SCALE GENOMIC DNA]</scope>
    <source>
        <strain evidence="5 6">CBS 120377</strain>
    </source>
</reference>
<dbReference type="EMBL" id="KQ947408">
    <property type="protein sequence ID" value="KUJ21501.1"/>
    <property type="molecule type" value="Genomic_DNA"/>
</dbReference>
<dbReference type="OrthoDB" id="21416at2759"/>
<dbReference type="AlphaFoldDB" id="A0A194XMZ8"/>
<feature type="non-terminal residue" evidence="5">
    <location>
        <position position="685"/>
    </location>
</feature>
<protein>
    <submittedName>
        <fullName evidence="5">Uncharacterized protein</fullName>
    </submittedName>
</protein>
<dbReference type="KEGG" id="psco:LY89DRAFT_610110"/>
<feature type="domain" description="Nephrocystin 3-like N-terminal" evidence="4">
    <location>
        <begin position="256"/>
        <end position="421"/>
    </location>
</feature>
<dbReference type="InterPro" id="IPR056884">
    <property type="entry name" value="NPHP3-like_N"/>
</dbReference>
<dbReference type="PANTHER" id="PTHR10039:SF14">
    <property type="entry name" value="NACHT DOMAIN-CONTAINING PROTEIN"/>
    <property type="match status" value="1"/>
</dbReference>